<evidence type="ECO:0000256" key="11">
    <source>
        <dbReference type="ARBA" id="ARBA00023033"/>
    </source>
</evidence>
<dbReference type="Pfam" id="PF00067">
    <property type="entry name" value="p450"/>
    <property type="match status" value="1"/>
</dbReference>
<accession>A0A5M3MJ69</accession>
<keyword evidence="6" id="KW-0812">Transmembrane</keyword>
<dbReference type="InterPro" id="IPR002401">
    <property type="entry name" value="Cyt_P450_E_grp-I"/>
</dbReference>
<evidence type="ECO:0000256" key="6">
    <source>
        <dbReference type="ARBA" id="ARBA00022692"/>
    </source>
</evidence>
<dbReference type="GO" id="GO:0005506">
    <property type="term" value="F:iron ion binding"/>
    <property type="evidence" value="ECO:0007669"/>
    <property type="project" value="InterPro"/>
</dbReference>
<dbReference type="EMBL" id="JH711582">
    <property type="protein sequence ID" value="EIW78661.1"/>
    <property type="molecule type" value="Genomic_DNA"/>
</dbReference>
<dbReference type="CDD" id="cd11065">
    <property type="entry name" value="CYP64-like"/>
    <property type="match status" value="1"/>
</dbReference>
<keyword evidence="5 13" id="KW-0349">Heme</keyword>
<dbReference type="OrthoDB" id="2789670at2759"/>
<dbReference type="RefSeq" id="XP_007771653.1">
    <property type="nucleotide sequence ID" value="XM_007773463.1"/>
</dbReference>
<dbReference type="InterPro" id="IPR036396">
    <property type="entry name" value="Cyt_P450_sf"/>
</dbReference>
<sequence length="547" mass="61647">MPWALESRTLLGNLYKGTSVAKLSHPSAHPMDFPAAVRTPALLIAGFVLVSLAKKVVESRRQEFELPLPPGPRSLPLIGNLLDINIKEPWLTFDEWAAKYGNIIHCKLFSLDIVVLQTEEAVRELLENRSWKYSDRVEMATFEPYGMAFITSMIGYTDTWRFHRRLYHQVFRSEVAQTFRPMQLRKVHQLARNLMSAPEDFYEHLHTLGTAVAMAAVYDYDIEPRHDPLVKVVDNAISNMIGAPEQGALVGAFPFLKYIPPWLPGGRYNASVSKKYANILVSTPFHALKERMERGEAIHGLGTISLRRFQEEDETGELVETIRNACATAFAAGSDTTTATLVIFVYAMMNNPEIQAKAQAELDSVVGRERLPTYEDKPALPYIEAVLRETLRWFPIVPLGVWHATSEDDVYEGHYIPKGAAVISNIWAIARNPAKYPNPDKFIPERFLGPDGQPTDDTAMYAFGFGRRVCAGRHVALNSVWMSIATILTLFNIRKAKDEHGREISPKLPYSTGVVTTPLAYPCHISPRSPDIDMERLNEMISDIYDE</sequence>
<evidence type="ECO:0000256" key="4">
    <source>
        <dbReference type="ARBA" id="ARBA00010617"/>
    </source>
</evidence>
<comment type="pathway">
    <text evidence="3">Secondary metabolite biosynthesis.</text>
</comment>
<dbReference type="PANTHER" id="PTHR46300">
    <property type="entry name" value="P450, PUTATIVE (EUROFUNG)-RELATED-RELATED"/>
    <property type="match status" value="1"/>
</dbReference>
<dbReference type="PRINTS" id="PR00385">
    <property type="entry name" value="P450"/>
</dbReference>
<name>A0A5M3MJ69_CONPW</name>
<keyword evidence="7 13" id="KW-0479">Metal-binding</keyword>
<dbReference type="GO" id="GO:0020037">
    <property type="term" value="F:heme binding"/>
    <property type="evidence" value="ECO:0007669"/>
    <property type="project" value="InterPro"/>
</dbReference>
<evidence type="ECO:0000256" key="10">
    <source>
        <dbReference type="ARBA" id="ARBA00023004"/>
    </source>
</evidence>
<evidence type="ECO:0000256" key="2">
    <source>
        <dbReference type="ARBA" id="ARBA00004167"/>
    </source>
</evidence>
<gene>
    <name evidence="15" type="ORF">CONPUDRAFT_108639</name>
</gene>
<comment type="caution">
    <text evidence="15">The sequence shown here is derived from an EMBL/GenBank/DDBJ whole genome shotgun (WGS) entry which is preliminary data.</text>
</comment>
<organism evidence="15 16">
    <name type="scientific">Coniophora puteana (strain RWD-64-598)</name>
    <name type="common">Brown rot fungus</name>
    <dbReference type="NCBI Taxonomy" id="741705"/>
    <lineage>
        <taxon>Eukaryota</taxon>
        <taxon>Fungi</taxon>
        <taxon>Dikarya</taxon>
        <taxon>Basidiomycota</taxon>
        <taxon>Agaricomycotina</taxon>
        <taxon>Agaricomycetes</taxon>
        <taxon>Agaricomycetidae</taxon>
        <taxon>Boletales</taxon>
        <taxon>Coniophorineae</taxon>
        <taxon>Coniophoraceae</taxon>
        <taxon>Coniophora</taxon>
    </lineage>
</organism>
<dbReference type="GeneID" id="19198721"/>
<protein>
    <submittedName>
        <fullName evidence="15">Cytochrome P450</fullName>
    </submittedName>
</protein>
<feature type="binding site" description="axial binding residue" evidence="13">
    <location>
        <position position="470"/>
    </location>
    <ligand>
        <name>heme</name>
        <dbReference type="ChEBI" id="CHEBI:30413"/>
    </ligand>
    <ligandPart>
        <name>Fe</name>
        <dbReference type="ChEBI" id="CHEBI:18248"/>
    </ligandPart>
</feature>
<dbReference type="Proteomes" id="UP000053558">
    <property type="component" value="Unassembled WGS sequence"/>
</dbReference>
<keyword evidence="11 14" id="KW-0503">Monooxygenase</keyword>
<dbReference type="GO" id="GO:0016020">
    <property type="term" value="C:membrane"/>
    <property type="evidence" value="ECO:0007669"/>
    <property type="project" value="UniProtKB-SubCell"/>
</dbReference>
<evidence type="ECO:0000256" key="7">
    <source>
        <dbReference type="ARBA" id="ARBA00022723"/>
    </source>
</evidence>
<evidence type="ECO:0000256" key="13">
    <source>
        <dbReference type="PIRSR" id="PIRSR602401-1"/>
    </source>
</evidence>
<comment type="subcellular location">
    <subcellularLocation>
        <location evidence="2">Membrane</location>
        <topology evidence="2">Single-pass membrane protein</topology>
    </subcellularLocation>
</comment>
<evidence type="ECO:0000256" key="9">
    <source>
        <dbReference type="ARBA" id="ARBA00023002"/>
    </source>
</evidence>
<keyword evidence="10 13" id="KW-0408">Iron</keyword>
<proteinExistence type="inferred from homology"/>
<evidence type="ECO:0000256" key="8">
    <source>
        <dbReference type="ARBA" id="ARBA00022989"/>
    </source>
</evidence>
<evidence type="ECO:0000313" key="15">
    <source>
        <dbReference type="EMBL" id="EIW78661.1"/>
    </source>
</evidence>
<keyword evidence="16" id="KW-1185">Reference proteome</keyword>
<dbReference type="InterPro" id="IPR050364">
    <property type="entry name" value="Cytochrome_P450_fung"/>
</dbReference>
<evidence type="ECO:0000256" key="5">
    <source>
        <dbReference type="ARBA" id="ARBA00022617"/>
    </source>
</evidence>
<dbReference type="PRINTS" id="PR00463">
    <property type="entry name" value="EP450I"/>
</dbReference>
<dbReference type="Gene3D" id="1.10.630.10">
    <property type="entry name" value="Cytochrome P450"/>
    <property type="match status" value="1"/>
</dbReference>
<evidence type="ECO:0000256" key="1">
    <source>
        <dbReference type="ARBA" id="ARBA00001971"/>
    </source>
</evidence>
<dbReference type="GO" id="GO:0016705">
    <property type="term" value="F:oxidoreductase activity, acting on paired donors, with incorporation or reduction of molecular oxygen"/>
    <property type="evidence" value="ECO:0007669"/>
    <property type="project" value="InterPro"/>
</dbReference>
<dbReference type="SUPFAM" id="SSF48264">
    <property type="entry name" value="Cytochrome P450"/>
    <property type="match status" value="1"/>
</dbReference>
<dbReference type="PANTHER" id="PTHR46300:SF2">
    <property type="entry name" value="CYTOCHROME P450 MONOOXYGENASE ALNH-RELATED"/>
    <property type="match status" value="1"/>
</dbReference>
<evidence type="ECO:0000256" key="14">
    <source>
        <dbReference type="RuleBase" id="RU000461"/>
    </source>
</evidence>
<keyword evidence="9 14" id="KW-0560">Oxidoreductase</keyword>
<keyword evidence="8" id="KW-1133">Transmembrane helix</keyword>
<keyword evidence="12" id="KW-0472">Membrane</keyword>
<dbReference type="InterPro" id="IPR001128">
    <property type="entry name" value="Cyt_P450"/>
</dbReference>
<dbReference type="AlphaFoldDB" id="A0A5M3MJ69"/>
<evidence type="ECO:0000256" key="12">
    <source>
        <dbReference type="ARBA" id="ARBA00023136"/>
    </source>
</evidence>
<dbReference type="GO" id="GO:0004497">
    <property type="term" value="F:monooxygenase activity"/>
    <property type="evidence" value="ECO:0007669"/>
    <property type="project" value="UniProtKB-KW"/>
</dbReference>
<comment type="cofactor">
    <cofactor evidence="1 13">
        <name>heme</name>
        <dbReference type="ChEBI" id="CHEBI:30413"/>
    </cofactor>
</comment>
<dbReference type="PROSITE" id="PS00086">
    <property type="entry name" value="CYTOCHROME_P450"/>
    <property type="match status" value="1"/>
</dbReference>
<comment type="similarity">
    <text evidence="4 14">Belongs to the cytochrome P450 family.</text>
</comment>
<reference evidence="16" key="1">
    <citation type="journal article" date="2012" name="Science">
        <title>The Paleozoic origin of enzymatic lignin decomposition reconstructed from 31 fungal genomes.</title>
        <authorList>
            <person name="Floudas D."/>
            <person name="Binder M."/>
            <person name="Riley R."/>
            <person name="Barry K."/>
            <person name="Blanchette R.A."/>
            <person name="Henrissat B."/>
            <person name="Martinez A.T."/>
            <person name="Otillar R."/>
            <person name="Spatafora J.W."/>
            <person name="Yadav J.S."/>
            <person name="Aerts A."/>
            <person name="Benoit I."/>
            <person name="Boyd A."/>
            <person name="Carlson A."/>
            <person name="Copeland A."/>
            <person name="Coutinho P.M."/>
            <person name="de Vries R.P."/>
            <person name="Ferreira P."/>
            <person name="Findley K."/>
            <person name="Foster B."/>
            <person name="Gaskell J."/>
            <person name="Glotzer D."/>
            <person name="Gorecki P."/>
            <person name="Heitman J."/>
            <person name="Hesse C."/>
            <person name="Hori C."/>
            <person name="Igarashi K."/>
            <person name="Jurgens J.A."/>
            <person name="Kallen N."/>
            <person name="Kersten P."/>
            <person name="Kohler A."/>
            <person name="Kuees U."/>
            <person name="Kumar T.K.A."/>
            <person name="Kuo A."/>
            <person name="LaButti K."/>
            <person name="Larrondo L.F."/>
            <person name="Lindquist E."/>
            <person name="Ling A."/>
            <person name="Lombard V."/>
            <person name="Lucas S."/>
            <person name="Lundell T."/>
            <person name="Martin R."/>
            <person name="McLaughlin D.J."/>
            <person name="Morgenstern I."/>
            <person name="Morin E."/>
            <person name="Murat C."/>
            <person name="Nagy L.G."/>
            <person name="Nolan M."/>
            <person name="Ohm R.A."/>
            <person name="Patyshakuliyeva A."/>
            <person name="Rokas A."/>
            <person name="Ruiz-Duenas F.J."/>
            <person name="Sabat G."/>
            <person name="Salamov A."/>
            <person name="Samejima M."/>
            <person name="Schmutz J."/>
            <person name="Slot J.C."/>
            <person name="St John F."/>
            <person name="Stenlid J."/>
            <person name="Sun H."/>
            <person name="Sun S."/>
            <person name="Syed K."/>
            <person name="Tsang A."/>
            <person name="Wiebenga A."/>
            <person name="Young D."/>
            <person name="Pisabarro A."/>
            <person name="Eastwood D.C."/>
            <person name="Martin F."/>
            <person name="Cullen D."/>
            <person name="Grigoriev I.V."/>
            <person name="Hibbett D.S."/>
        </authorList>
    </citation>
    <scope>NUCLEOTIDE SEQUENCE [LARGE SCALE GENOMIC DNA]</scope>
    <source>
        <strain evidence="16">RWD-64-598 SS2</strain>
    </source>
</reference>
<evidence type="ECO:0000313" key="16">
    <source>
        <dbReference type="Proteomes" id="UP000053558"/>
    </source>
</evidence>
<dbReference type="InterPro" id="IPR017972">
    <property type="entry name" value="Cyt_P450_CS"/>
</dbReference>
<evidence type="ECO:0000256" key="3">
    <source>
        <dbReference type="ARBA" id="ARBA00005179"/>
    </source>
</evidence>
<dbReference type="KEGG" id="cput:CONPUDRAFT_108639"/>
<dbReference type="OMA" id="KMHREMG"/>